<sequence length="59" mass="6709">MCPIGWTFASVERPGDVKWKGECSSGLSPSHQEYFKLPWHVFGYADQELRNSLIGHAQE</sequence>
<name>A0A367Y3A3_9ASCO</name>
<gene>
    <name evidence="1" type="ORF">Cantr_07084</name>
</gene>
<organism evidence="1 2">
    <name type="scientific">Candida viswanathii</name>
    <dbReference type="NCBI Taxonomy" id="5486"/>
    <lineage>
        <taxon>Eukaryota</taxon>
        <taxon>Fungi</taxon>
        <taxon>Dikarya</taxon>
        <taxon>Ascomycota</taxon>
        <taxon>Saccharomycotina</taxon>
        <taxon>Pichiomycetes</taxon>
        <taxon>Debaryomycetaceae</taxon>
        <taxon>Candida/Lodderomyces clade</taxon>
        <taxon>Candida</taxon>
    </lineage>
</organism>
<reference evidence="1 2" key="1">
    <citation type="submission" date="2018-06" db="EMBL/GenBank/DDBJ databases">
        <title>Whole genome sequencing of Candida tropicalis (genome annotated by CSBL at Korea University).</title>
        <authorList>
            <person name="Ahn J."/>
        </authorList>
    </citation>
    <scope>NUCLEOTIDE SEQUENCE [LARGE SCALE GENOMIC DNA]</scope>
    <source>
        <strain evidence="1 2">ATCC 20962</strain>
    </source>
</reference>
<keyword evidence="2" id="KW-1185">Reference proteome</keyword>
<dbReference type="EMBL" id="QLNQ01000027">
    <property type="protein sequence ID" value="RCK59531.1"/>
    <property type="molecule type" value="Genomic_DNA"/>
</dbReference>
<evidence type="ECO:0000313" key="2">
    <source>
        <dbReference type="Proteomes" id="UP000253472"/>
    </source>
</evidence>
<dbReference type="AlphaFoldDB" id="A0A367Y3A3"/>
<accession>A0A367Y3A3</accession>
<evidence type="ECO:0000313" key="1">
    <source>
        <dbReference type="EMBL" id="RCK59531.1"/>
    </source>
</evidence>
<proteinExistence type="predicted"/>
<protein>
    <submittedName>
        <fullName evidence="1">Uncharacterized protein</fullName>
    </submittedName>
</protein>
<dbReference type="Proteomes" id="UP000253472">
    <property type="component" value="Unassembled WGS sequence"/>
</dbReference>
<comment type="caution">
    <text evidence="1">The sequence shown here is derived from an EMBL/GenBank/DDBJ whole genome shotgun (WGS) entry which is preliminary data.</text>
</comment>